<dbReference type="Gene3D" id="3.90.550.10">
    <property type="entry name" value="Spore Coat Polysaccharide Biosynthesis Protein SpsA, Chain A"/>
    <property type="match status" value="1"/>
</dbReference>
<dbReference type="InterPro" id="IPR028098">
    <property type="entry name" value="Glyco_trans_4-like_N"/>
</dbReference>
<evidence type="ECO:0000313" key="7">
    <source>
        <dbReference type="EMBL" id="MBB5020522.1"/>
    </source>
</evidence>
<feature type="domain" description="Glycosyltransferase 2-like" evidence="5">
    <location>
        <begin position="9"/>
        <end position="119"/>
    </location>
</feature>
<dbReference type="Pfam" id="PF13439">
    <property type="entry name" value="Glyco_transf_4"/>
    <property type="match status" value="1"/>
</dbReference>
<reference evidence="7 8" key="1">
    <citation type="submission" date="2020-08" db="EMBL/GenBank/DDBJ databases">
        <title>Genomic Encyclopedia of Type Strains, Phase IV (KMG-IV): sequencing the most valuable type-strain genomes for metagenomic binning, comparative biology and taxonomic classification.</title>
        <authorList>
            <person name="Goeker M."/>
        </authorList>
    </citation>
    <scope>NUCLEOTIDE SEQUENCE [LARGE SCALE GENOMIC DNA]</scope>
    <source>
        <strain evidence="7 8">DSM 27165</strain>
    </source>
</reference>
<dbReference type="Gene3D" id="3.40.50.2000">
    <property type="entry name" value="Glycogen Phosphorylase B"/>
    <property type="match status" value="2"/>
</dbReference>
<feature type="domain" description="Glycosyltransferase subfamily 4-like N-terminal" evidence="6">
    <location>
        <begin position="891"/>
        <end position="1035"/>
    </location>
</feature>
<proteinExistence type="inferred from homology"/>
<evidence type="ECO:0000256" key="3">
    <source>
        <dbReference type="ARBA" id="ARBA00022679"/>
    </source>
</evidence>
<dbReference type="EMBL" id="JACHHY010000040">
    <property type="protein sequence ID" value="MBB5020522.1"/>
    <property type="molecule type" value="Genomic_DNA"/>
</dbReference>
<dbReference type="PANTHER" id="PTHR43179">
    <property type="entry name" value="RHAMNOSYLTRANSFERASE WBBL"/>
    <property type="match status" value="1"/>
</dbReference>
<evidence type="ECO:0000259" key="4">
    <source>
        <dbReference type="Pfam" id="PF00534"/>
    </source>
</evidence>
<feature type="domain" description="Glycosyl transferase family 1" evidence="4">
    <location>
        <begin position="1047"/>
        <end position="1209"/>
    </location>
</feature>
<dbReference type="PANTHER" id="PTHR43179:SF12">
    <property type="entry name" value="GALACTOFURANOSYLTRANSFERASE GLFT2"/>
    <property type="match status" value="1"/>
</dbReference>
<evidence type="ECO:0000259" key="6">
    <source>
        <dbReference type="Pfam" id="PF13439"/>
    </source>
</evidence>
<dbReference type="SUPFAM" id="SSF53448">
    <property type="entry name" value="Nucleotide-diphospho-sugar transferases"/>
    <property type="match status" value="1"/>
</dbReference>
<keyword evidence="3 7" id="KW-0808">Transferase</keyword>
<gene>
    <name evidence="7" type="ORF">HNQ59_003843</name>
</gene>
<dbReference type="GO" id="GO:0016757">
    <property type="term" value="F:glycosyltransferase activity"/>
    <property type="evidence" value="ECO:0007669"/>
    <property type="project" value="UniProtKB-KW"/>
</dbReference>
<comment type="similarity">
    <text evidence="1">Belongs to the glycosyltransferase 2 family.</text>
</comment>
<dbReference type="AlphaFoldDB" id="A0A840MUP4"/>
<dbReference type="InterPro" id="IPR001296">
    <property type="entry name" value="Glyco_trans_1"/>
</dbReference>
<evidence type="ECO:0000256" key="1">
    <source>
        <dbReference type="ARBA" id="ARBA00006739"/>
    </source>
</evidence>
<evidence type="ECO:0000256" key="2">
    <source>
        <dbReference type="ARBA" id="ARBA00022676"/>
    </source>
</evidence>
<dbReference type="CDD" id="cd03801">
    <property type="entry name" value="GT4_PimA-like"/>
    <property type="match status" value="1"/>
</dbReference>
<evidence type="ECO:0000259" key="5">
    <source>
        <dbReference type="Pfam" id="PF00535"/>
    </source>
</evidence>
<protein>
    <submittedName>
        <fullName evidence="7">GT2 family glycosyltransferase/glycosyltransferase involved in cell wall biosynthesis</fullName>
    </submittedName>
</protein>
<keyword evidence="8" id="KW-1185">Reference proteome</keyword>
<dbReference type="RefSeq" id="WP_184041905.1">
    <property type="nucleotide sequence ID" value="NZ_JACHHY010000040.1"/>
</dbReference>
<accession>A0A840MUP4</accession>
<dbReference type="InterPro" id="IPR001173">
    <property type="entry name" value="Glyco_trans_2-like"/>
</dbReference>
<keyword evidence="2" id="KW-0328">Glycosyltransferase</keyword>
<organism evidence="7 8">
    <name type="scientific">Chitinivorax tropicus</name>
    <dbReference type="NCBI Taxonomy" id="714531"/>
    <lineage>
        <taxon>Bacteria</taxon>
        <taxon>Pseudomonadati</taxon>
        <taxon>Pseudomonadota</taxon>
        <taxon>Betaproteobacteria</taxon>
        <taxon>Chitinivorax</taxon>
    </lineage>
</organism>
<sequence>MSNITKIGIVIVSYNASEAVRVTLASVRRAYNAAAFKLILVDNASEQSERVKIQAAMSRHISEVGPAWRYIEQEKNLGFSGGNNIGISEFLTDEEISHICLLNSDVIVTDHWLDRLLAADADIISAVTNKADSEQCVPIDYHVELDECLDEVSEVIRDKVYHRISEFADRWHGAWKGNLVEADVTFFCVLLTKQACSDIGLLDEVFFPGGFEDDDYCLRARKAGYNIQLARDVYIHHWGSASFGQLQYEYFSTRAQRNKEYLEGKHGIVWQRRPEKPIVSFAMDIQFVLMNRDRIPLQKQFIELYLGKITNQINYFESEFYNLRNALASKTGFVVPETLAGQVKAAEIFGDLNAQWDDIAQRAKVLLTQGNNGSSITDSMVPDLEHIVIGIHDRVECNFAIHAFITTSNQPDNIATPDIPPPVAVAPVFATRPTTRFGKFLWVLRRGLEFILQFDGIVFFGGYFYPERQSDGYFQRIQIVDRMFANRWRVYVESDELRGRNIWFDRPEPKVLVLRIIGTKKRRMLVRLLALVAVLRSRKIYFHSVLRMYDNRFGRLLHLPFIRKAVDIHGVVPEEFRMHNDFFSAVLYEKEEKLAVEKAGIVIVVTDAMRQYFQQKFRDALKAKIVSFPIFPNFVPMLASRPLVDGKPIVVYAGGMHKWQQVPKMIDAIIRTADSCSHRFYCPEPQLVKAMLPTPVLDIVTVEAKTHAELLVLYPECHYGFILREDIIVNRAACPTKLVEYLAMGIVPIVDSEDIGDFKALGMRVIHLNDFLAGRLPGEAQRAEMAALNFGVYERLKEVRHAGATEIHTFLTSDSRAGVSSLLEWFRRILPPETLVGRMARRIWRTFSSEALTSMSSASANTFQASVLADDKSKCLSPCDILVQVDNFEAGGLENVVIDLNNTLSRAGYRVVLLVLGTQGVAVKTALDLGQTVVCCSYSQDSHAALLDQLQPKLILAHYSFRGVALYHQKAIPFVQVVHNIYMWFNEHQRREFAETAAMTTAFVAVSDHVRSYSISRLGVAPEKCTVIPNGIDFEPFNTVDSCGARARLRAKYGMADDEFVFLDVGAINHQKNHLGVVKAFEIAAQVCTNARLVILGPCYEPVLLQEILAYVEIQGLQGKVLYCESAPSAHEHMLMSDTFVSATFFEGGPLTLLEAIAANIPVIMPAVGCASHFVGRKGIQLVEPVYDMIHFSGQIWEMKSTPAFEQRLADAMVSTWLNPARPDFSATELAMFEKGRAYESYIRLITEIITKGESVLEENSSALGLV</sequence>
<dbReference type="SUPFAM" id="SSF53756">
    <property type="entry name" value="UDP-Glycosyltransferase/glycogen phosphorylase"/>
    <property type="match status" value="2"/>
</dbReference>
<comment type="caution">
    <text evidence="7">The sequence shown here is derived from an EMBL/GenBank/DDBJ whole genome shotgun (WGS) entry which is preliminary data.</text>
</comment>
<dbReference type="InterPro" id="IPR029044">
    <property type="entry name" value="Nucleotide-diphossugar_trans"/>
</dbReference>
<dbReference type="Pfam" id="PF00535">
    <property type="entry name" value="Glycos_transf_2"/>
    <property type="match status" value="1"/>
</dbReference>
<evidence type="ECO:0000313" key="8">
    <source>
        <dbReference type="Proteomes" id="UP000575898"/>
    </source>
</evidence>
<dbReference type="Pfam" id="PF00534">
    <property type="entry name" value="Glycos_transf_1"/>
    <property type="match status" value="1"/>
</dbReference>
<dbReference type="Proteomes" id="UP000575898">
    <property type="component" value="Unassembled WGS sequence"/>
</dbReference>
<name>A0A840MUP4_9PROT</name>